<dbReference type="GO" id="GO:0030246">
    <property type="term" value="F:carbohydrate binding"/>
    <property type="evidence" value="ECO:0007669"/>
    <property type="project" value="InterPro"/>
</dbReference>
<evidence type="ECO:0000313" key="2">
    <source>
        <dbReference type="EMBL" id="OGK55365.1"/>
    </source>
</evidence>
<sequence>MEPEKHVNQKLLILGLIIILIVSLWIAMTMFKGKSAQDIVEPETSNTETNLQTQNAVPQTEVFGSSLKIQLDNPANVFKVNTPVTLTVYGTATKPIVGFDAVISFNEKAAEYNSASSINDNFQVWPKEELGKVYITAGKKLSVTGAVEIKDSPLLSVVFTPLQTGEVEFNLDFTKGDTTDSSLIDTETQDILEQVSGIKINVQ</sequence>
<dbReference type="Proteomes" id="UP000177418">
    <property type="component" value="Unassembled WGS sequence"/>
</dbReference>
<evidence type="ECO:0000313" key="3">
    <source>
        <dbReference type="Proteomes" id="UP000177418"/>
    </source>
</evidence>
<evidence type="ECO:0008006" key="4">
    <source>
        <dbReference type="Google" id="ProtNLM"/>
    </source>
</evidence>
<evidence type="ECO:0000256" key="1">
    <source>
        <dbReference type="SAM" id="Phobius"/>
    </source>
</evidence>
<gene>
    <name evidence="2" type="ORF">A3H78_03620</name>
</gene>
<reference evidence="2 3" key="1">
    <citation type="journal article" date="2016" name="Nat. Commun.">
        <title>Thousands of microbial genomes shed light on interconnected biogeochemical processes in an aquifer system.</title>
        <authorList>
            <person name="Anantharaman K."/>
            <person name="Brown C.T."/>
            <person name="Hug L.A."/>
            <person name="Sharon I."/>
            <person name="Castelle C.J."/>
            <person name="Probst A.J."/>
            <person name="Thomas B.C."/>
            <person name="Singh A."/>
            <person name="Wilkins M.J."/>
            <person name="Karaoz U."/>
            <person name="Brodie E.L."/>
            <person name="Williams K.H."/>
            <person name="Hubbard S.S."/>
            <person name="Banfield J.F."/>
        </authorList>
    </citation>
    <scope>NUCLEOTIDE SEQUENCE [LARGE SCALE GENOMIC DNA]</scope>
</reference>
<protein>
    <recommendedName>
        <fullName evidence="4">Cohesin domain-containing protein</fullName>
    </recommendedName>
</protein>
<organism evidence="2 3">
    <name type="scientific">Candidatus Roizmanbacteria bacterium RIFCSPLOWO2_02_FULL_36_11</name>
    <dbReference type="NCBI Taxonomy" id="1802071"/>
    <lineage>
        <taxon>Bacteria</taxon>
        <taxon>Candidatus Roizmaniibacteriota</taxon>
    </lineage>
</organism>
<dbReference type="AlphaFoldDB" id="A0A1F7JIE4"/>
<dbReference type="SUPFAM" id="SSF49384">
    <property type="entry name" value="Carbohydrate-binding domain"/>
    <property type="match status" value="1"/>
</dbReference>
<keyword evidence="1" id="KW-0472">Membrane</keyword>
<dbReference type="EMBL" id="MGAV01000006">
    <property type="protein sequence ID" value="OGK55365.1"/>
    <property type="molecule type" value="Genomic_DNA"/>
</dbReference>
<proteinExistence type="predicted"/>
<keyword evidence="1" id="KW-1133">Transmembrane helix</keyword>
<keyword evidence="1" id="KW-0812">Transmembrane</keyword>
<dbReference type="InterPro" id="IPR008965">
    <property type="entry name" value="CBM2/CBM3_carb-bd_dom_sf"/>
</dbReference>
<accession>A0A1F7JIE4</accession>
<feature type="transmembrane region" description="Helical" evidence="1">
    <location>
        <begin position="12"/>
        <end position="31"/>
    </location>
</feature>
<dbReference type="Gene3D" id="2.60.40.680">
    <property type="match status" value="1"/>
</dbReference>
<comment type="caution">
    <text evidence="2">The sequence shown here is derived from an EMBL/GenBank/DDBJ whole genome shotgun (WGS) entry which is preliminary data.</text>
</comment>
<name>A0A1F7JIE4_9BACT</name>